<evidence type="ECO:0000259" key="7">
    <source>
        <dbReference type="PROSITE" id="PS50112"/>
    </source>
</evidence>
<evidence type="ECO:0000313" key="9">
    <source>
        <dbReference type="Proteomes" id="UP001148125"/>
    </source>
</evidence>
<keyword evidence="2" id="KW-0067">ATP-binding</keyword>
<dbReference type="InterPro" id="IPR025944">
    <property type="entry name" value="Sigma_54_int_dom_CS"/>
</dbReference>
<dbReference type="Pfam" id="PF02954">
    <property type="entry name" value="HTH_8"/>
    <property type="match status" value="1"/>
</dbReference>
<dbReference type="PROSITE" id="PS00675">
    <property type="entry name" value="SIGMA54_INTERACT_1"/>
    <property type="match status" value="1"/>
</dbReference>
<evidence type="ECO:0000256" key="4">
    <source>
        <dbReference type="ARBA" id="ARBA00023125"/>
    </source>
</evidence>
<dbReference type="InterPro" id="IPR025943">
    <property type="entry name" value="Sigma_54_int_dom_ATP-bd_2"/>
</dbReference>
<sequence>MINRQTIDKLLQTQKIYETLINEIDVGVHAIDHTGRTMIYNDKMMEIESMRKEEVIDKNFQDVFMFEDGQGSTLLNALHHKKEVKNQKQTYYNNKGKEITTINNTFPVYDGETAIGAIEIAKDVTVIERLVRKNMGINVNTRYSFDNIIGSSLAIKEVIENTKRATRTASSVLIVGETGTGKELFAQSIHNGSDRSSAPFISQNCAAIPDSLIESLLFGTKKGAFTGAIDRPGLFEQAEGGTLLLDEINSLSPMLQAKLLRAIQEKSIRRVGDTVDRKINVRIISTINEDPIEAISNQRLRKDLFYRLSVVSLFIPPLRERKEDIIQLIDFFIKKYNHMFQMNIKGVSEEVSSLLTNYDWPGNIRELEHVIEGAINLMIDEEVIEVSHLPYNFRNKSVSKSNDTYPKEPSIIGVHQFTANDKQQPLRNLKDFLLEAENYYINKALEKHKFHVTNAAKELGLSRQSLQYRMKRLDNN</sequence>
<dbReference type="InterPro" id="IPR009057">
    <property type="entry name" value="Homeodomain-like_sf"/>
</dbReference>
<dbReference type="SMART" id="SM00382">
    <property type="entry name" value="AAA"/>
    <property type="match status" value="1"/>
</dbReference>
<keyword evidence="9" id="KW-1185">Reference proteome</keyword>
<dbReference type="PANTHER" id="PTHR32071:SF74">
    <property type="entry name" value="TRANSCRIPTIONAL ACTIVATOR ROCR"/>
    <property type="match status" value="1"/>
</dbReference>
<dbReference type="SUPFAM" id="SSF46689">
    <property type="entry name" value="Homeodomain-like"/>
    <property type="match status" value="1"/>
</dbReference>
<dbReference type="InterPro" id="IPR002078">
    <property type="entry name" value="Sigma_54_int"/>
</dbReference>
<reference evidence="8" key="1">
    <citation type="submission" date="2024-05" db="EMBL/GenBank/DDBJ databases">
        <title>Alkalihalobacillus sp. strain MEB203 novel alkaliphilic bacterium from Lonar Lake, India.</title>
        <authorList>
            <person name="Joshi A."/>
            <person name="Thite S."/>
            <person name="Mengade P."/>
        </authorList>
    </citation>
    <scope>NUCLEOTIDE SEQUENCE</scope>
    <source>
        <strain evidence="8">MEB 203</strain>
    </source>
</reference>
<protein>
    <submittedName>
        <fullName evidence="8">Sigma 54-interacting transcriptional regulator</fullName>
    </submittedName>
</protein>
<evidence type="ECO:0000313" key="8">
    <source>
        <dbReference type="EMBL" id="MDE5413270.1"/>
    </source>
</evidence>
<dbReference type="PRINTS" id="PR01590">
    <property type="entry name" value="HTHFIS"/>
</dbReference>
<dbReference type="RefSeq" id="WP_275117893.1">
    <property type="nucleotide sequence ID" value="NZ_JAOTPO010000004.1"/>
</dbReference>
<dbReference type="CDD" id="cd00009">
    <property type="entry name" value="AAA"/>
    <property type="match status" value="1"/>
</dbReference>
<evidence type="ECO:0000256" key="5">
    <source>
        <dbReference type="ARBA" id="ARBA00023163"/>
    </source>
</evidence>
<keyword evidence="1" id="KW-0547">Nucleotide-binding</keyword>
<evidence type="ECO:0000256" key="2">
    <source>
        <dbReference type="ARBA" id="ARBA00022840"/>
    </source>
</evidence>
<proteinExistence type="predicted"/>
<dbReference type="InterPro" id="IPR035965">
    <property type="entry name" value="PAS-like_dom_sf"/>
</dbReference>
<organism evidence="8 9">
    <name type="scientific">Alkalihalobacterium chitinilyticum</name>
    <dbReference type="NCBI Taxonomy" id="2980103"/>
    <lineage>
        <taxon>Bacteria</taxon>
        <taxon>Bacillati</taxon>
        <taxon>Bacillota</taxon>
        <taxon>Bacilli</taxon>
        <taxon>Bacillales</taxon>
        <taxon>Bacillaceae</taxon>
        <taxon>Alkalihalobacterium</taxon>
    </lineage>
</organism>
<dbReference type="SUPFAM" id="SSF52540">
    <property type="entry name" value="P-loop containing nucleoside triphosphate hydrolases"/>
    <property type="match status" value="1"/>
</dbReference>
<dbReference type="Pfam" id="PF00158">
    <property type="entry name" value="Sigma54_activat"/>
    <property type="match status" value="1"/>
</dbReference>
<gene>
    <name evidence="8" type="ORF">N7Z68_07715</name>
</gene>
<dbReference type="InterPro" id="IPR002197">
    <property type="entry name" value="HTH_Fis"/>
</dbReference>
<dbReference type="EMBL" id="JAOTPO010000004">
    <property type="protein sequence ID" value="MDE5413270.1"/>
    <property type="molecule type" value="Genomic_DNA"/>
</dbReference>
<evidence type="ECO:0000256" key="3">
    <source>
        <dbReference type="ARBA" id="ARBA00023015"/>
    </source>
</evidence>
<dbReference type="Gene3D" id="1.10.10.60">
    <property type="entry name" value="Homeodomain-like"/>
    <property type="match status" value="1"/>
</dbReference>
<dbReference type="CDD" id="cd00130">
    <property type="entry name" value="PAS"/>
    <property type="match status" value="1"/>
</dbReference>
<comment type="caution">
    <text evidence="8">The sequence shown here is derived from an EMBL/GenBank/DDBJ whole genome shotgun (WGS) entry which is preliminary data.</text>
</comment>
<dbReference type="InterPro" id="IPR003593">
    <property type="entry name" value="AAA+_ATPase"/>
</dbReference>
<dbReference type="PROSITE" id="PS00676">
    <property type="entry name" value="SIGMA54_INTERACT_2"/>
    <property type="match status" value="1"/>
</dbReference>
<dbReference type="PROSITE" id="PS50045">
    <property type="entry name" value="SIGMA54_INTERACT_4"/>
    <property type="match status" value="1"/>
</dbReference>
<dbReference type="Pfam" id="PF25601">
    <property type="entry name" value="AAA_lid_14"/>
    <property type="match status" value="1"/>
</dbReference>
<dbReference type="PROSITE" id="PS00688">
    <property type="entry name" value="SIGMA54_INTERACT_3"/>
    <property type="match status" value="1"/>
</dbReference>
<evidence type="ECO:0000259" key="6">
    <source>
        <dbReference type="PROSITE" id="PS50045"/>
    </source>
</evidence>
<feature type="domain" description="PAS" evidence="7">
    <location>
        <begin position="13"/>
        <end position="68"/>
    </location>
</feature>
<dbReference type="InterPro" id="IPR027417">
    <property type="entry name" value="P-loop_NTPase"/>
</dbReference>
<evidence type="ECO:0000256" key="1">
    <source>
        <dbReference type="ARBA" id="ARBA00022741"/>
    </source>
</evidence>
<feature type="domain" description="Sigma-54 factor interaction" evidence="6">
    <location>
        <begin position="148"/>
        <end position="376"/>
    </location>
</feature>
<dbReference type="InterPro" id="IPR000014">
    <property type="entry name" value="PAS"/>
</dbReference>
<name>A0ABT5VCW0_9BACI</name>
<dbReference type="Gene3D" id="3.40.50.300">
    <property type="entry name" value="P-loop containing nucleotide triphosphate hydrolases"/>
    <property type="match status" value="1"/>
</dbReference>
<keyword evidence="3" id="KW-0805">Transcription regulation</keyword>
<dbReference type="PROSITE" id="PS50112">
    <property type="entry name" value="PAS"/>
    <property type="match status" value="1"/>
</dbReference>
<dbReference type="Proteomes" id="UP001148125">
    <property type="component" value="Unassembled WGS sequence"/>
</dbReference>
<dbReference type="PANTHER" id="PTHR32071">
    <property type="entry name" value="TRANSCRIPTIONAL REGULATORY PROTEIN"/>
    <property type="match status" value="1"/>
</dbReference>
<dbReference type="Gene3D" id="1.10.8.60">
    <property type="match status" value="1"/>
</dbReference>
<dbReference type="Gene3D" id="3.30.450.20">
    <property type="entry name" value="PAS domain"/>
    <property type="match status" value="1"/>
</dbReference>
<dbReference type="SUPFAM" id="SSF55785">
    <property type="entry name" value="PYP-like sensor domain (PAS domain)"/>
    <property type="match status" value="1"/>
</dbReference>
<accession>A0ABT5VCW0</accession>
<dbReference type="Pfam" id="PF13426">
    <property type="entry name" value="PAS_9"/>
    <property type="match status" value="1"/>
</dbReference>
<keyword evidence="4" id="KW-0238">DNA-binding</keyword>
<dbReference type="NCBIfam" id="TIGR00229">
    <property type="entry name" value="sensory_box"/>
    <property type="match status" value="1"/>
</dbReference>
<dbReference type="InterPro" id="IPR058031">
    <property type="entry name" value="AAA_lid_NorR"/>
</dbReference>
<keyword evidence="5" id="KW-0804">Transcription</keyword>
<dbReference type="SMART" id="SM00091">
    <property type="entry name" value="PAS"/>
    <property type="match status" value="1"/>
</dbReference>
<dbReference type="InterPro" id="IPR025662">
    <property type="entry name" value="Sigma_54_int_dom_ATP-bd_1"/>
</dbReference>